<feature type="transmembrane region" description="Helical" evidence="9">
    <location>
        <begin position="211"/>
        <end position="229"/>
    </location>
</feature>
<gene>
    <name evidence="11" type="ORF">OE88DRAFT_1736398</name>
</gene>
<accession>A0A5C3MZ24</accession>
<evidence type="ECO:0000256" key="3">
    <source>
        <dbReference type="ARBA" id="ARBA00022448"/>
    </source>
</evidence>
<feature type="region of interest" description="Disordered" evidence="8">
    <location>
        <begin position="338"/>
        <end position="379"/>
    </location>
</feature>
<evidence type="ECO:0000256" key="2">
    <source>
        <dbReference type="ARBA" id="ARBA00008170"/>
    </source>
</evidence>
<name>A0A5C3MZ24_9AGAM</name>
<feature type="transmembrane region" description="Helical" evidence="9">
    <location>
        <begin position="115"/>
        <end position="135"/>
    </location>
</feature>
<feature type="compositionally biased region" description="Polar residues" evidence="8">
    <location>
        <begin position="343"/>
        <end position="372"/>
    </location>
</feature>
<feature type="region of interest" description="Disordered" evidence="8">
    <location>
        <begin position="56"/>
        <end position="107"/>
    </location>
</feature>
<proteinExistence type="inferred from homology"/>
<dbReference type="STRING" id="5364.A0A5C3MZ24"/>
<protein>
    <recommendedName>
        <fullName evidence="10">Sodium/calcium exchanger membrane region domain-containing protein</fullName>
    </recommendedName>
</protein>
<organism evidence="11 12">
    <name type="scientific">Heliocybe sulcata</name>
    <dbReference type="NCBI Taxonomy" id="5364"/>
    <lineage>
        <taxon>Eukaryota</taxon>
        <taxon>Fungi</taxon>
        <taxon>Dikarya</taxon>
        <taxon>Basidiomycota</taxon>
        <taxon>Agaricomycotina</taxon>
        <taxon>Agaricomycetes</taxon>
        <taxon>Gloeophyllales</taxon>
        <taxon>Gloeophyllaceae</taxon>
        <taxon>Heliocybe</taxon>
    </lineage>
</organism>
<keyword evidence="4 9" id="KW-0812">Transmembrane</keyword>
<dbReference type="InterPro" id="IPR004713">
    <property type="entry name" value="CaH_exchang"/>
</dbReference>
<dbReference type="EMBL" id="ML213514">
    <property type="protein sequence ID" value="TFK50122.1"/>
    <property type="molecule type" value="Genomic_DNA"/>
</dbReference>
<feature type="transmembrane region" description="Helical" evidence="9">
    <location>
        <begin position="598"/>
        <end position="619"/>
    </location>
</feature>
<dbReference type="InterPro" id="IPR044880">
    <property type="entry name" value="NCX_ion-bd_dom_sf"/>
</dbReference>
<feature type="domain" description="Sodium/calcium exchanger membrane region" evidence="10">
    <location>
        <begin position="504"/>
        <end position="644"/>
    </location>
</feature>
<dbReference type="AlphaFoldDB" id="A0A5C3MZ24"/>
<evidence type="ECO:0000256" key="1">
    <source>
        <dbReference type="ARBA" id="ARBA00004127"/>
    </source>
</evidence>
<evidence type="ECO:0000259" key="10">
    <source>
        <dbReference type="Pfam" id="PF01699"/>
    </source>
</evidence>
<feature type="transmembrane region" description="Helical" evidence="9">
    <location>
        <begin position="498"/>
        <end position="516"/>
    </location>
</feature>
<evidence type="ECO:0000256" key="7">
    <source>
        <dbReference type="ARBA" id="ARBA00023136"/>
    </source>
</evidence>
<dbReference type="GO" id="GO:0006874">
    <property type="term" value="P:intracellular calcium ion homeostasis"/>
    <property type="evidence" value="ECO:0007669"/>
    <property type="project" value="TreeGrafter"/>
</dbReference>
<comment type="subcellular location">
    <subcellularLocation>
        <location evidence="1">Endomembrane system</location>
        <topology evidence="1">Multi-pass membrane protein</topology>
    </subcellularLocation>
</comment>
<dbReference type="GO" id="GO:0015369">
    <property type="term" value="F:calcium:proton antiporter activity"/>
    <property type="evidence" value="ECO:0007669"/>
    <property type="project" value="TreeGrafter"/>
</dbReference>
<keyword evidence="6" id="KW-0406">Ion transport</keyword>
<feature type="transmembrane region" description="Helical" evidence="9">
    <location>
        <begin position="567"/>
        <end position="592"/>
    </location>
</feature>
<feature type="transmembrane region" description="Helical" evidence="9">
    <location>
        <begin position="141"/>
        <end position="160"/>
    </location>
</feature>
<dbReference type="GO" id="GO:0012505">
    <property type="term" value="C:endomembrane system"/>
    <property type="evidence" value="ECO:0007669"/>
    <property type="project" value="UniProtKB-SubCell"/>
</dbReference>
<feature type="transmembrane region" description="Helical" evidence="9">
    <location>
        <begin position="536"/>
        <end position="555"/>
    </location>
</feature>
<feature type="transmembrane region" description="Helical" evidence="9">
    <location>
        <begin position="250"/>
        <end position="268"/>
    </location>
</feature>
<feature type="transmembrane region" description="Helical" evidence="9">
    <location>
        <begin position="626"/>
        <end position="646"/>
    </location>
</feature>
<dbReference type="InterPro" id="IPR004837">
    <property type="entry name" value="NaCa_Exmemb"/>
</dbReference>
<keyword evidence="7 9" id="KW-0472">Membrane</keyword>
<evidence type="ECO:0000256" key="8">
    <source>
        <dbReference type="SAM" id="MobiDB-lite"/>
    </source>
</evidence>
<evidence type="ECO:0000256" key="6">
    <source>
        <dbReference type="ARBA" id="ARBA00023065"/>
    </source>
</evidence>
<dbReference type="PANTHER" id="PTHR31503:SF20">
    <property type="entry name" value="CA(2+)_H(+) EXCHANGER, PUTATIVE (EUROFUNG)-RELATED"/>
    <property type="match status" value="1"/>
</dbReference>
<dbReference type="PANTHER" id="PTHR31503">
    <property type="entry name" value="VACUOLAR CALCIUM ION TRANSPORTER"/>
    <property type="match status" value="1"/>
</dbReference>
<keyword evidence="12" id="KW-1185">Reference proteome</keyword>
<evidence type="ECO:0000313" key="12">
    <source>
        <dbReference type="Proteomes" id="UP000305948"/>
    </source>
</evidence>
<comment type="similarity">
    <text evidence="2">Belongs to the Ca(2+):cation antiporter (CaCA) (TC 2.A.19) family.</text>
</comment>
<reference evidence="11 12" key="1">
    <citation type="journal article" date="2019" name="Nat. Ecol. Evol.">
        <title>Megaphylogeny resolves global patterns of mushroom evolution.</title>
        <authorList>
            <person name="Varga T."/>
            <person name="Krizsan K."/>
            <person name="Foldi C."/>
            <person name="Dima B."/>
            <person name="Sanchez-Garcia M."/>
            <person name="Sanchez-Ramirez S."/>
            <person name="Szollosi G.J."/>
            <person name="Szarkandi J.G."/>
            <person name="Papp V."/>
            <person name="Albert L."/>
            <person name="Andreopoulos W."/>
            <person name="Angelini C."/>
            <person name="Antonin V."/>
            <person name="Barry K.W."/>
            <person name="Bougher N.L."/>
            <person name="Buchanan P."/>
            <person name="Buyck B."/>
            <person name="Bense V."/>
            <person name="Catcheside P."/>
            <person name="Chovatia M."/>
            <person name="Cooper J."/>
            <person name="Damon W."/>
            <person name="Desjardin D."/>
            <person name="Finy P."/>
            <person name="Geml J."/>
            <person name="Haridas S."/>
            <person name="Hughes K."/>
            <person name="Justo A."/>
            <person name="Karasinski D."/>
            <person name="Kautmanova I."/>
            <person name="Kiss B."/>
            <person name="Kocsube S."/>
            <person name="Kotiranta H."/>
            <person name="LaButti K.M."/>
            <person name="Lechner B.E."/>
            <person name="Liimatainen K."/>
            <person name="Lipzen A."/>
            <person name="Lukacs Z."/>
            <person name="Mihaltcheva S."/>
            <person name="Morgado L.N."/>
            <person name="Niskanen T."/>
            <person name="Noordeloos M.E."/>
            <person name="Ohm R.A."/>
            <person name="Ortiz-Santana B."/>
            <person name="Ovrebo C."/>
            <person name="Racz N."/>
            <person name="Riley R."/>
            <person name="Savchenko A."/>
            <person name="Shiryaev A."/>
            <person name="Soop K."/>
            <person name="Spirin V."/>
            <person name="Szebenyi C."/>
            <person name="Tomsovsky M."/>
            <person name="Tulloss R.E."/>
            <person name="Uehling J."/>
            <person name="Grigoriev I.V."/>
            <person name="Vagvolgyi C."/>
            <person name="Papp T."/>
            <person name="Martin F.M."/>
            <person name="Miettinen O."/>
            <person name="Hibbett D.S."/>
            <person name="Nagy L.G."/>
        </authorList>
    </citation>
    <scope>NUCLEOTIDE SEQUENCE [LARGE SCALE GENOMIC DNA]</scope>
    <source>
        <strain evidence="11 12">OMC1185</strain>
    </source>
</reference>
<dbReference type="Proteomes" id="UP000305948">
    <property type="component" value="Unassembled WGS sequence"/>
</dbReference>
<dbReference type="Gene3D" id="1.20.1420.30">
    <property type="entry name" value="NCX, central ion-binding region"/>
    <property type="match status" value="2"/>
</dbReference>
<dbReference type="Pfam" id="PF01699">
    <property type="entry name" value="Na_Ca_ex"/>
    <property type="match status" value="2"/>
</dbReference>
<evidence type="ECO:0000313" key="11">
    <source>
        <dbReference type="EMBL" id="TFK50122.1"/>
    </source>
</evidence>
<feature type="transmembrane region" description="Helical" evidence="9">
    <location>
        <begin position="181"/>
        <end position="199"/>
    </location>
</feature>
<evidence type="ECO:0000256" key="5">
    <source>
        <dbReference type="ARBA" id="ARBA00022989"/>
    </source>
</evidence>
<dbReference type="GO" id="GO:0000329">
    <property type="term" value="C:fungal-type vacuole membrane"/>
    <property type="evidence" value="ECO:0007669"/>
    <property type="project" value="TreeGrafter"/>
</dbReference>
<dbReference type="OrthoDB" id="1699231at2759"/>
<feature type="domain" description="Sodium/calcium exchanger membrane region" evidence="10">
    <location>
        <begin position="145"/>
        <end position="306"/>
    </location>
</feature>
<feature type="transmembrane region" description="Helical" evidence="9">
    <location>
        <begin position="288"/>
        <end position="307"/>
    </location>
</feature>
<sequence>MLPYAHTPTSANPASSSSDRSYFHLIMQTPPQLERLDTGLSSYSCNSTSQLVMDAGKATGDGAPRQQRGERSCWRWPSRSRRRGTQSGFGLEKGGAAQVKSRPARRPAKHPWDGWKVIILDSWLNLLLFLIPVSWILEFTLLGSSALIFIFCVLSMIPLVKLHDLATRELAIRIGGSKTGLLNASMANIVELVFAISALRKCELRVVQSSMVGSILSKLLLVLGMCFFAGGTRFQEQGFDATATNLQSSLLIISVSAVLLPCAYHFTIARVSEEVFDEQKDDLLKMSHGVSIILLLIYCAYLLFQFYSHTHLYQDKHTKPSTPHPYVAATMSKSSANLKSSSTVDVTAKDTQTQSPRGGNRESSNWTDSTYTVGGGSVRSRRSFTMSRADPLTEDSFNIGGQDSASTMAKDSTVASRGAVPAPDVDPTIRLVQSYYANESKETVLVLNEKAEEQRIERVVVESRPGTRLEFIPSNQSQPTVSVPEQHDLRQHEKHPQLSWLMTMALLTAVTVMVSVNADQLVESMDGISTHIDKTWIALVLLPAVGSIAECVTAINTSVKDELTFSISVAVGSTVQTALFVIPFVVLLGWVLNKPLALLFDPFESVVLYISVHTMTSVVQDGKSNWLEGAILICLYAIIAVAFWFYPASDVSNTLAACT</sequence>
<keyword evidence="5 9" id="KW-1133">Transmembrane helix</keyword>
<evidence type="ECO:0000256" key="9">
    <source>
        <dbReference type="SAM" id="Phobius"/>
    </source>
</evidence>
<keyword evidence="3" id="KW-0813">Transport</keyword>
<evidence type="ECO:0000256" key="4">
    <source>
        <dbReference type="ARBA" id="ARBA00022692"/>
    </source>
</evidence>